<dbReference type="Proteomes" id="UP001183817">
    <property type="component" value="Unassembled WGS sequence"/>
</dbReference>
<evidence type="ECO:0000256" key="1">
    <source>
        <dbReference type="SAM" id="Phobius"/>
    </source>
</evidence>
<keyword evidence="3" id="KW-1185">Reference proteome</keyword>
<gene>
    <name evidence="2" type="ORF">J2S64_003705</name>
</gene>
<keyword evidence="1" id="KW-1133">Transmembrane helix</keyword>
<accession>A0ABU2BPU5</accession>
<organism evidence="2 3">
    <name type="scientific">Paeniglutamicibacter sulfureus</name>
    <dbReference type="NCBI Taxonomy" id="43666"/>
    <lineage>
        <taxon>Bacteria</taxon>
        <taxon>Bacillati</taxon>
        <taxon>Actinomycetota</taxon>
        <taxon>Actinomycetes</taxon>
        <taxon>Micrococcales</taxon>
        <taxon>Micrococcaceae</taxon>
        <taxon>Paeniglutamicibacter</taxon>
    </lineage>
</organism>
<feature type="transmembrane region" description="Helical" evidence="1">
    <location>
        <begin position="6"/>
        <end position="29"/>
    </location>
</feature>
<proteinExistence type="predicted"/>
<name>A0ABU2BPU5_9MICC</name>
<comment type="caution">
    <text evidence="2">The sequence shown here is derived from an EMBL/GenBank/DDBJ whole genome shotgun (WGS) entry which is preliminary data.</text>
</comment>
<evidence type="ECO:0000313" key="2">
    <source>
        <dbReference type="EMBL" id="MDR7360014.1"/>
    </source>
</evidence>
<evidence type="ECO:0000313" key="3">
    <source>
        <dbReference type="Proteomes" id="UP001183817"/>
    </source>
</evidence>
<keyword evidence="1" id="KW-0472">Membrane</keyword>
<dbReference type="EMBL" id="JAVDYI010000001">
    <property type="protein sequence ID" value="MDR7360014.1"/>
    <property type="molecule type" value="Genomic_DNA"/>
</dbReference>
<reference evidence="2 3" key="1">
    <citation type="submission" date="2023-07" db="EMBL/GenBank/DDBJ databases">
        <title>Sequencing the genomes of 1000 actinobacteria strains.</title>
        <authorList>
            <person name="Klenk H.-P."/>
        </authorList>
    </citation>
    <scope>NUCLEOTIDE SEQUENCE [LARGE SCALE GENOMIC DNA]</scope>
    <source>
        <strain evidence="2 3">DSM 20167</strain>
    </source>
</reference>
<protein>
    <submittedName>
        <fullName evidence="2">Threonine/homoserine/homoserine lactone efflux protein</fullName>
    </submittedName>
</protein>
<keyword evidence="1" id="KW-0812">Transmembrane</keyword>
<sequence length="56" mass="5595">MLPAANAWAFALAAFALILIPGPSVLFVIGRSLSLGRKGGFLSVLGNALGALPAVC</sequence>